<comment type="similarity">
    <text evidence="2 6">Belongs to the class-I pyridoxal-phosphate-dependent aminotransferase family.</text>
</comment>
<evidence type="ECO:0000256" key="4">
    <source>
        <dbReference type="ARBA" id="ARBA00022679"/>
    </source>
</evidence>
<evidence type="ECO:0000313" key="8">
    <source>
        <dbReference type="EMBL" id="PAD98731.1"/>
    </source>
</evidence>
<proteinExistence type="inferred from homology"/>
<comment type="caution">
    <text evidence="9">The sequence shown here is derived from an EMBL/GenBank/DDBJ whole genome shotgun (WGS) entry which is preliminary data.</text>
</comment>
<keyword evidence="5" id="KW-0663">Pyridoxal phosphate</keyword>
<gene>
    <name evidence="8" type="ORF">CHH48_14890</name>
    <name evidence="9" type="ORF">CHI12_08285</name>
</gene>
<dbReference type="GO" id="GO:0030170">
    <property type="term" value="F:pyridoxal phosphate binding"/>
    <property type="evidence" value="ECO:0007669"/>
    <property type="project" value="InterPro"/>
</dbReference>
<dbReference type="GO" id="GO:0008483">
    <property type="term" value="F:transaminase activity"/>
    <property type="evidence" value="ECO:0007669"/>
    <property type="project" value="UniProtKB-KW"/>
</dbReference>
<evidence type="ECO:0000259" key="7">
    <source>
        <dbReference type="Pfam" id="PF00155"/>
    </source>
</evidence>
<evidence type="ECO:0000256" key="1">
    <source>
        <dbReference type="ARBA" id="ARBA00001933"/>
    </source>
</evidence>
<evidence type="ECO:0000313" key="9">
    <source>
        <dbReference type="EMBL" id="PAE08134.1"/>
    </source>
</evidence>
<dbReference type="PROSITE" id="PS00105">
    <property type="entry name" value="AA_TRANSFER_CLASS_1"/>
    <property type="match status" value="1"/>
</dbReference>
<dbReference type="InterPro" id="IPR015424">
    <property type="entry name" value="PyrdxlP-dep_Trfase"/>
</dbReference>
<dbReference type="EC" id="2.6.1.-" evidence="6"/>
<comment type="cofactor">
    <cofactor evidence="1 6">
        <name>pyridoxal 5'-phosphate</name>
        <dbReference type="ChEBI" id="CHEBI:597326"/>
    </cofactor>
</comment>
<dbReference type="NCBIfam" id="NF005816">
    <property type="entry name" value="PRK07682.1"/>
    <property type="match status" value="1"/>
</dbReference>
<dbReference type="EMBL" id="NPBJ01000029">
    <property type="protein sequence ID" value="PAD98731.1"/>
    <property type="molecule type" value="Genomic_DNA"/>
</dbReference>
<protein>
    <recommendedName>
        <fullName evidence="6">Aminotransferase</fullName>
        <ecNumber evidence="6">2.6.1.-</ecNumber>
    </recommendedName>
</protein>
<evidence type="ECO:0000256" key="2">
    <source>
        <dbReference type="ARBA" id="ARBA00007441"/>
    </source>
</evidence>
<feature type="domain" description="Aminotransferase class I/classII large" evidence="7">
    <location>
        <begin position="33"/>
        <end position="382"/>
    </location>
</feature>
<dbReference type="Gene3D" id="3.90.1150.10">
    <property type="entry name" value="Aspartate Aminotransferase, domain 1"/>
    <property type="match status" value="1"/>
</dbReference>
<evidence type="ECO:0000313" key="10">
    <source>
        <dbReference type="Proteomes" id="UP000216475"/>
    </source>
</evidence>
<dbReference type="EMBL" id="NPBH01000030">
    <property type="protein sequence ID" value="PAE08134.1"/>
    <property type="molecule type" value="Genomic_DNA"/>
</dbReference>
<accession>A0A268HE35</accession>
<keyword evidence="4 6" id="KW-0808">Transferase</keyword>
<evidence type="ECO:0000256" key="5">
    <source>
        <dbReference type="ARBA" id="ARBA00022898"/>
    </source>
</evidence>
<dbReference type="InterPro" id="IPR004839">
    <property type="entry name" value="Aminotransferase_I/II_large"/>
</dbReference>
<dbReference type="InterPro" id="IPR004838">
    <property type="entry name" value="NHTrfase_class1_PyrdxlP-BS"/>
</dbReference>
<dbReference type="PANTHER" id="PTHR46383">
    <property type="entry name" value="ASPARTATE AMINOTRANSFERASE"/>
    <property type="match status" value="1"/>
</dbReference>
<dbReference type="Proteomes" id="UP000216475">
    <property type="component" value="Unassembled WGS sequence"/>
</dbReference>
<keyword evidence="3 6" id="KW-0032">Aminotransferase</keyword>
<dbReference type="InterPro" id="IPR015421">
    <property type="entry name" value="PyrdxlP-dep_Trfase_major"/>
</dbReference>
<evidence type="ECO:0000256" key="3">
    <source>
        <dbReference type="ARBA" id="ARBA00022576"/>
    </source>
</evidence>
<name>A0A268HE35_9BACI</name>
<reference evidence="10 11" key="1">
    <citation type="submission" date="2017-07" db="EMBL/GenBank/DDBJ databases">
        <title>Isolation and whole genome analysis of endospore-forming bacteria from heroin.</title>
        <authorList>
            <person name="Kalinowski J."/>
            <person name="Ahrens B."/>
            <person name="Al-Dilaimi A."/>
            <person name="Winkler A."/>
            <person name="Wibberg D."/>
            <person name="Schleenbecker U."/>
            <person name="Ruckert C."/>
            <person name="Wolfel R."/>
            <person name="Grass G."/>
        </authorList>
    </citation>
    <scope>NUCLEOTIDE SEQUENCE [LARGE SCALE GENOMIC DNA]</scope>
    <source>
        <strain evidence="9 10">7509</strain>
        <strain evidence="8 11">7517-1</strain>
    </source>
</reference>
<organism evidence="9 10">
    <name type="scientific">Terribacillus saccharophilus</name>
    <dbReference type="NCBI Taxonomy" id="361277"/>
    <lineage>
        <taxon>Bacteria</taxon>
        <taxon>Bacillati</taxon>
        <taxon>Bacillota</taxon>
        <taxon>Bacilli</taxon>
        <taxon>Bacillales</taxon>
        <taxon>Bacillaceae</taxon>
        <taxon>Terribacillus</taxon>
    </lineage>
</organism>
<dbReference type="Pfam" id="PF00155">
    <property type="entry name" value="Aminotran_1_2"/>
    <property type="match status" value="1"/>
</dbReference>
<dbReference type="CDD" id="cd00609">
    <property type="entry name" value="AAT_like"/>
    <property type="match status" value="1"/>
</dbReference>
<dbReference type="InterPro" id="IPR015422">
    <property type="entry name" value="PyrdxlP-dep_Trfase_small"/>
</dbReference>
<dbReference type="FunFam" id="3.40.640.10:FF:000033">
    <property type="entry name" value="Aspartate aminotransferase"/>
    <property type="match status" value="1"/>
</dbReference>
<dbReference type="OrthoDB" id="9802328at2"/>
<dbReference type="GO" id="GO:0006520">
    <property type="term" value="P:amino acid metabolic process"/>
    <property type="evidence" value="ECO:0007669"/>
    <property type="project" value="InterPro"/>
</dbReference>
<keyword evidence="11" id="KW-1185">Reference proteome</keyword>
<dbReference type="PANTHER" id="PTHR46383:SF3">
    <property type="entry name" value="ASPARTATE AMINOTRANSFERASE-RELATED"/>
    <property type="match status" value="1"/>
</dbReference>
<dbReference type="RefSeq" id="WP_095219949.1">
    <property type="nucleotide sequence ID" value="NZ_JBIVTN010000003.1"/>
</dbReference>
<dbReference type="AlphaFoldDB" id="A0A268HE35"/>
<dbReference type="Gene3D" id="3.40.640.10">
    <property type="entry name" value="Type I PLP-dependent aspartate aminotransferase-like (Major domain)"/>
    <property type="match status" value="1"/>
</dbReference>
<dbReference type="SUPFAM" id="SSF53383">
    <property type="entry name" value="PLP-dependent transferases"/>
    <property type="match status" value="1"/>
</dbReference>
<dbReference type="InterPro" id="IPR050596">
    <property type="entry name" value="AspAT/PAT-like"/>
</dbReference>
<dbReference type="Proteomes" id="UP000216852">
    <property type="component" value="Unassembled WGS sequence"/>
</dbReference>
<evidence type="ECO:0000256" key="6">
    <source>
        <dbReference type="RuleBase" id="RU000481"/>
    </source>
</evidence>
<sequence>MSLDTSRFIAEHVDALKPSGIRRFFDLASTMDNVISLGVGEPDFVTPWNVIEASYHSLEQGYTAYTANAGLLELRELISDYLKTTYSVTYRPEDQVIVTVGASQAIDIALRAILNPGDEVIIVEPCFVAYASAVSLAGGVPVSVGTKAKNGFKLQPEELENALTSKTKAIILCNPNNPTGTMLNREELLPIAELVEKHDLLVLSDEIYAELSYEADYVSFSSLPNMQDRTILISGFSKSFAMTGWRLGYAAGPAELIQAMTKIHQYTIMCAPTMAQYGAVEALRSGSASVEHMRKSYRQRRNFVTSAFEEMGLMTNKPGGAFYIFPSIKETGMSSEAFAEALLIEEKVAVVPGSVFGESGEGYIRCSYATSMKQLTEAMKRIKRFVEKQQA</sequence>
<evidence type="ECO:0000313" key="11">
    <source>
        <dbReference type="Proteomes" id="UP000216852"/>
    </source>
</evidence>